<evidence type="ECO:0000313" key="2">
    <source>
        <dbReference type="EMBL" id="GMF21948.1"/>
    </source>
</evidence>
<organism evidence="2 3">
    <name type="scientific">Phytophthora fragariaefolia</name>
    <dbReference type="NCBI Taxonomy" id="1490495"/>
    <lineage>
        <taxon>Eukaryota</taxon>
        <taxon>Sar</taxon>
        <taxon>Stramenopiles</taxon>
        <taxon>Oomycota</taxon>
        <taxon>Peronosporomycetes</taxon>
        <taxon>Peronosporales</taxon>
        <taxon>Peronosporaceae</taxon>
        <taxon>Phytophthora</taxon>
    </lineage>
</organism>
<comment type="caution">
    <text evidence="2">The sequence shown here is derived from an EMBL/GenBank/DDBJ whole genome shotgun (WGS) entry which is preliminary data.</text>
</comment>
<dbReference type="PANTHER" id="PTHR37069:SF2">
    <property type="entry name" value="PIGGYBAC TRANSPOSABLE ELEMENT-DERIVED PROTEIN DOMAIN-CONTAINING PROTEIN"/>
    <property type="match status" value="1"/>
</dbReference>
<name>A0A9W6TTD3_9STRA</name>
<dbReference type="OrthoDB" id="129209at2759"/>
<proteinExistence type="predicted"/>
<accession>A0A9W6TTD3</accession>
<feature type="region of interest" description="Disordered" evidence="1">
    <location>
        <begin position="1"/>
        <end position="45"/>
    </location>
</feature>
<feature type="region of interest" description="Disordered" evidence="1">
    <location>
        <begin position="288"/>
        <end position="307"/>
    </location>
</feature>
<reference evidence="2" key="1">
    <citation type="submission" date="2023-04" db="EMBL/GenBank/DDBJ databases">
        <title>Phytophthora fragariaefolia NBRC 109709.</title>
        <authorList>
            <person name="Ichikawa N."/>
            <person name="Sato H."/>
            <person name="Tonouchi N."/>
        </authorList>
    </citation>
    <scope>NUCLEOTIDE SEQUENCE</scope>
    <source>
        <strain evidence="2">NBRC 109709</strain>
    </source>
</reference>
<dbReference type="PANTHER" id="PTHR37069">
    <property type="entry name" value="DDE_TNP_1_7 DOMAIN-CONTAINING PROTEIN"/>
    <property type="match status" value="1"/>
</dbReference>
<evidence type="ECO:0000256" key="1">
    <source>
        <dbReference type="SAM" id="MobiDB-lite"/>
    </source>
</evidence>
<evidence type="ECO:0000313" key="3">
    <source>
        <dbReference type="Proteomes" id="UP001165121"/>
    </source>
</evidence>
<dbReference type="EMBL" id="BSXT01000241">
    <property type="protein sequence ID" value="GMF21948.1"/>
    <property type="molecule type" value="Genomic_DNA"/>
</dbReference>
<gene>
    <name evidence="2" type="ORF">Pfra01_000308300</name>
</gene>
<sequence length="322" mass="35349">MFTAWQGHPSLLKTQDPAIGSGKYQKGRYTKARDTLQRNPGPDPDPEYWTHGPQIQIGKPLDLGIIPRLPVFGQCWEVGSSNLAEFADPAPPHMYSHAVLDAFADLPNISRPDNTCSGTTHSANLHISATRILNSDGEFEGNSVYDDDYDVDWVEPDPGSDDEASTPTDVSFDPALVDAAGGMDAVARGAVPASVPDYMRVGGWAVPQLKTPFPYMNEPYDTRPDGWIREDYPGIYAGDHDPTVGSPNAASAPLGAFLRFVTPQLLEKTAGTSNAYFKENLETRVQAQHAKQQARQEKKPDLQAQTPQQIKANLQKLLIFFW</sequence>
<keyword evidence="3" id="KW-1185">Reference proteome</keyword>
<dbReference type="AlphaFoldDB" id="A0A9W6TTD3"/>
<dbReference type="Proteomes" id="UP001165121">
    <property type="component" value="Unassembled WGS sequence"/>
</dbReference>
<protein>
    <submittedName>
        <fullName evidence="2">Unnamed protein product</fullName>
    </submittedName>
</protein>